<dbReference type="EnsemblPlants" id="TuG1812G0400001602.01.T01">
    <property type="protein sequence ID" value="TuG1812G0400001602.01.T01.cds431556"/>
    <property type="gene ID" value="TuG1812G0400001602.01"/>
</dbReference>
<name>A0A8R7U741_TRIUA</name>
<accession>A0A8R7U741</accession>
<organism evidence="2 3">
    <name type="scientific">Triticum urartu</name>
    <name type="common">Red wild einkorn</name>
    <name type="synonym">Crithodium urartu</name>
    <dbReference type="NCBI Taxonomy" id="4572"/>
    <lineage>
        <taxon>Eukaryota</taxon>
        <taxon>Viridiplantae</taxon>
        <taxon>Streptophyta</taxon>
        <taxon>Embryophyta</taxon>
        <taxon>Tracheophyta</taxon>
        <taxon>Spermatophyta</taxon>
        <taxon>Magnoliopsida</taxon>
        <taxon>Liliopsida</taxon>
        <taxon>Poales</taxon>
        <taxon>Poaceae</taxon>
        <taxon>BOP clade</taxon>
        <taxon>Pooideae</taxon>
        <taxon>Triticodae</taxon>
        <taxon>Triticeae</taxon>
        <taxon>Triticinae</taxon>
        <taxon>Triticum</taxon>
    </lineage>
</organism>
<reference evidence="2" key="3">
    <citation type="submission" date="2022-06" db="UniProtKB">
        <authorList>
            <consortium name="EnsemblPlants"/>
        </authorList>
    </citation>
    <scope>IDENTIFICATION</scope>
</reference>
<keyword evidence="3" id="KW-1185">Reference proteome</keyword>
<feature type="compositionally biased region" description="Basic residues" evidence="1">
    <location>
        <begin position="11"/>
        <end position="30"/>
    </location>
</feature>
<dbReference type="AlphaFoldDB" id="A0A8R7U741"/>
<dbReference type="Proteomes" id="UP000015106">
    <property type="component" value="Chromosome 4"/>
</dbReference>
<evidence type="ECO:0000313" key="2">
    <source>
        <dbReference type="EnsemblPlants" id="TuG1812G0400001602.01.T01.cds431556"/>
    </source>
</evidence>
<protein>
    <submittedName>
        <fullName evidence="2">Uncharacterized protein</fullName>
    </submittedName>
</protein>
<reference evidence="3" key="1">
    <citation type="journal article" date="2013" name="Nature">
        <title>Draft genome of the wheat A-genome progenitor Triticum urartu.</title>
        <authorList>
            <person name="Ling H.Q."/>
            <person name="Zhao S."/>
            <person name="Liu D."/>
            <person name="Wang J."/>
            <person name="Sun H."/>
            <person name="Zhang C."/>
            <person name="Fan H."/>
            <person name="Li D."/>
            <person name="Dong L."/>
            <person name="Tao Y."/>
            <person name="Gao C."/>
            <person name="Wu H."/>
            <person name="Li Y."/>
            <person name="Cui Y."/>
            <person name="Guo X."/>
            <person name="Zheng S."/>
            <person name="Wang B."/>
            <person name="Yu K."/>
            <person name="Liang Q."/>
            <person name="Yang W."/>
            <person name="Lou X."/>
            <person name="Chen J."/>
            <person name="Feng M."/>
            <person name="Jian J."/>
            <person name="Zhang X."/>
            <person name="Luo G."/>
            <person name="Jiang Y."/>
            <person name="Liu J."/>
            <person name="Wang Z."/>
            <person name="Sha Y."/>
            <person name="Zhang B."/>
            <person name="Wu H."/>
            <person name="Tang D."/>
            <person name="Shen Q."/>
            <person name="Xue P."/>
            <person name="Zou S."/>
            <person name="Wang X."/>
            <person name="Liu X."/>
            <person name="Wang F."/>
            <person name="Yang Y."/>
            <person name="An X."/>
            <person name="Dong Z."/>
            <person name="Zhang K."/>
            <person name="Zhang X."/>
            <person name="Luo M.C."/>
            <person name="Dvorak J."/>
            <person name="Tong Y."/>
            <person name="Wang J."/>
            <person name="Yang H."/>
            <person name="Li Z."/>
            <person name="Wang D."/>
            <person name="Zhang A."/>
            <person name="Wang J."/>
        </authorList>
    </citation>
    <scope>NUCLEOTIDE SEQUENCE</scope>
    <source>
        <strain evidence="3">cv. G1812</strain>
    </source>
</reference>
<proteinExistence type="predicted"/>
<reference evidence="2" key="2">
    <citation type="submission" date="2018-03" db="EMBL/GenBank/DDBJ databases">
        <title>The Triticum urartu genome reveals the dynamic nature of wheat genome evolution.</title>
        <authorList>
            <person name="Ling H."/>
            <person name="Ma B."/>
            <person name="Shi X."/>
            <person name="Liu H."/>
            <person name="Dong L."/>
            <person name="Sun H."/>
            <person name="Cao Y."/>
            <person name="Gao Q."/>
            <person name="Zheng S."/>
            <person name="Li Y."/>
            <person name="Yu Y."/>
            <person name="Du H."/>
            <person name="Qi M."/>
            <person name="Li Y."/>
            <person name="Yu H."/>
            <person name="Cui Y."/>
            <person name="Wang N."/>
            <person name="Chen C."/>
            <person name="Wu H."/>
            <person name="Zhao Y."/>
            <person name="Zhang J."/>
            <person name="Li Y."/>
            <person name="Zhou W."/>
            <person name="Zhang B."/>
            <person name="Hu W."/>
            <person name="Eijk M."/>
            <person name="Tang J."/>
            <person name="Witsenboer H."/>
            <person name="Zhao S."/>
            <person name="Li Z."/>
            <person name="Zhang A."/>
            <person name="Wang D."/>
            <person name="Liang C."/>
        </authorList>
    </citation>
    <scope>NUCLEOTIDE SEQUENCE [LARGE SCALE GENOMIC DNA]</scope>
    <source>
        <strain evidence="2">cv. G1812</strain>
    </source>
</reference>
<evidence type="ECO:0000256" key="1">
    <source>
        <dbReference type="SAM" id="MobiDB-lite"/>
    </source>
</evidence>
<dbReference type="Gramene" id="TuG1812G0400001602.01.T01">
    <property type="protein sequence ID" value="TuG1812G0400001602.01.T01.cds431556"/>
    <property type="gene ID" value="TuG1812G0400001602.01"/>
</dbReference>
<sequence>TPATALPSHLPPRRPCHRPHFPPRRTRRCPHLPPPTAHATAQTILPSRTSCHHRVPPPAAWAARDAPRSSTGRRLPTVAWDQGPGSRFLPRAPASRLTTLSGVVQKTHLPLSYSSSSLMQQR</sequence>
<feature type="region of interest" description="Disordered" evidence="1">
    <location>
        <begin position="1"/>
        <end position="92"/>
    </location>
</feature>
<evidence type="ECO:0000313" key="3">
    <source>
        <dbReference type="Proteomes" id="UP000015106"/>
    </source>
</evidence>